<dbReference type="EMBL" id="CP005924">
    <property type="protein sequence ID" value="AHH10156.1"/>
    <property type="molecule type" value="Genomic_DNA"/>
</dbReference>
<evidence type="ECO:0000256" key="1">
    <source>
        <dbReference type="SAM" id="Phobius"/>
    </source>
</evidence>
<evidence type="ECO:0000313" key="2">
    <source>
        <dbReference type="EMBL" id="AHH10156.1"/>
    </source>
</evidence>
<keyword evidence="1" id="KW-1133">Transmembrane helix</keyword>
<keyword evidence="1" id="KW-0472">Membrane</keyword>
<protein>
    <submittedName>
        <fullName evidence="2">Nucleoside transport system permease protein</fullName>
    </submittedName>
</protein>
<gene>
    <name evidence="2" type="ORF">BPA_0084703</name>
</gene>
<sequence>MFGIFLHSIVFAYLALGILYAERVGLLNISIEGISFLSVFLTSFLFIWVMEYLLQLL</sequence>
<dbReference type="AlphaFoldDB" id="W5SYJ7"/>
<proteinExistence type="predicted"/>
<keyword evidence="1" id="KW-0812">Transmembrane</keyword>
<geneLocation type="plasmid" evidence="2">
    <name>unnamed</name>
</geneLocation>
<name>W5SYJ7_BORPR</name>
<organism evidence="2">
    <name type="scientific">Borrelia parkeri SLO</name>
    <dbReference type="NCBI Taxonomy" id="1313294"/>
    <lineage>
        <taxon>Bacteria</taxon>
        <taxon>Pseudomonadati</taxon>
        <taxon>Spirochaetota</taxon>
        <taxon>Spirochaetia</taxon>
        <taxon>Spirochaetales</taxon>
        <taxon>Borreliaceae</taxon>
        <taxon>Borrelia</taxon>
    </lineage>
</organism>
<dbReference type="HOGENOM" id="CLU_2987580_0_0_12"/>
<reference evidence="2" key="1">
    <citation type="submission" date="2013-04" db="EMBL/GenBank/DDBJ databases">
        <title>Comparative Genomics of Relapsing Fever Spirochetes.</title>
        <authorList>
            <person name="Schwan T.G."/>
            <person name="Raffel S.J."/>
            <person name="Porcella S.F."/>
            <person name="Martens C.A."/>
            <person name="Bruno D.P."/>
            <person name="Ricklefs S.M."/>
            <person name="Barbian K.B."/>
        </authorList>
    </citation>
    <scope>NUCLEOTIDE SEQUENCE</scope>
    <source>
        <strain evidence="2">SLO</strain>
        <plasmid evidence="2">unnamed</plasmid>
    </source>
</reference>
<accession>W5SYJ7</accession>
<feature type="transmembrane region" description="Helical" evidence="1">
    <location>
        <begin position="31"/>
        <end position="54"/>
    </location>
</feature>
<keyword evidence="2" id="KW-0614">Plasmid</keyword>